<keyword evidence="1" id="KW-0472">Membrane</keyword>
<dbReference type="Proteomes" id="UP000198611">
    <property type="component" value="Unassembled WGS sequence"/>
</dbReference>
<dbReference type="AlphaFoldDB" id="A0A1I1R7X8"/>
<organism evidence="2 3">
    <name type="scientific">Thiohalospira halophila DSM 15071</name>
    <dbReference type="NCBI Taxonomy" id="1123397"/>
    <lineage>
        <taxon>Bacteria</taxon>
        <taxon>Pseudomonadati</taxon>
        <taxon>Pseudomonadota</taxon>
        <taxon>Gammaproteobacteria</taxon>
        <taxon>Thiohalospirales</taxon>
        <taxon>Thiohalospiraceae</taxon>
        <taxon>Thiohalospira</taxon>
    </lineage>
</organism>
<reference evidence="2 3" key="1">
    <citation type="submission" date="2016-10" db="EMBL/GenBank/DDBJ databases">
        <authorList>
            <person name="de Groot N.N."/>
        </authorList>
    </citation>
    <scope>NUCLEOTIDE SEQUENCE [LARGE SCALE GENOMIC DNA]</scope>
    <source>
        <strain evidence="2 3">HL3</strain>
    </source>
</reference>
<feature type="transmembrane region" description="Helical" evidence="1">
    <location>
        <begin position="20"/>
        <end position="43"/>
    </location>
</feature>
<dbReference type="STRING" id="1123397.SAMN05660831_01362"/>
<keyword evidence="3" id="KW-1185">Reference proteome</keyword>
<evidence type="ECO:0000313" key="3">
    <source>
        <dbReference type="Proteomes" id="UP000198611"/>
    </source>
</evidence>
<keyword evidence="1" id="KW-0812">Transmembrane</keyword>
<protein>
    <submittedName>
        <fullName evidence="2">Uncharacterized protein</fullName>
    </submittedName>
</protein>
<sequence>MNGVGSLLPLLGLQPIHQPFDMITMLGFLILTGTVVNGPILVVGRAGTWRRGPPRPGMRWWTRWERACAPSP</sequence>
<dbReference type="SUPFAM" id="SSF82866">
    <property type="entry name" value="Multidrug efflux transporter AcrB transmembrane domain"/>
    <property type="match status" value="1"/>
</dbReference>
<dbReference type="EMBL" id="FOMJ01000004">
    <property type="protein sequence ID" value="SFD30446.1"/>
    <property type="molecule type" value="Genomic_DNA"/>
</dbReference>
<keyword evidence="1" id="KW-1133">Transmembrane helix</keyword>
<gene>
    <name evidence="2" type="ORF">SAMN05660831_01362</name>
</gene>
<accession>A0A1I1R7X8</accession>
<proteinExistence type="predicted"/>
<name>A0A1I1R7X8_9GAMM</name>
<evidence type="ECO:0000313" key="2">
    <source>
        <dbReference type="EMBL" id="SFD30446.1"/>
    </source>
</evidence>
<evidence type="ECO:0000256" key="1">
    <source>
        <dbReference type="SAM" id="Phobius"/>
    </source>
</evidence>